<protein>
    <submittedName>
        <fullName evidence="8">Precorrin-4 C(11)-methyltransferase</fullName>
    </submittedName>
</protein>
<accession>A0A1Y0I9A3</accession>
<dbReference type="PANTHER" id="PTHR45790">
    <property type="entry name" value="SIROHEME SYNTHASE-RELATED"/>
    <property type="match status" value="1"/>
</dbReference>
<dbReference type="GO" id="GO:0046026">
    <property type="term" value="F:precorrin-4 C11-methyltransferase activity"/>
    <property type="evidence" value="ECO:0007669"/>
    <property type="project" value="InterPro"/>
</dbReference>
<keyword evidence="6" id="KW-0949">S-adenosyl-L-methionine</keyword>
<dbReference type="PANTHER" id="PTHR45790:SF4">
    <property type="entry name" value="COBALT-PRECORRIN-4 C(11)-METHYLTRANSFERASE"/>
    <property type="match status" value="1"/>
</dbReference>
<name>A0A1Y0I9A3_9GAMM</name>
<dbReference type="CDD" id="cd11641">
    <property type="entry name" value="Precorrin-4_C11-MT"/>
    <property type="match status" value="1"/>
</dbReference>
<evidence type="ECO:0000256" key="4">
    <source>
        <dbReference type="ARBA" id="ARBA00022603"/>
    </source>
</evidence>
<dbReference type="NCBIfam" id="TIGR01465">
    <property type="entry name" value="cobM_cbiF"/>
    <property type="match status" value="1"/>
</dbReference>
<dbReference type="GO" id="GO:0009236">
    <property type="term" value="P:cobalamin biosynthetic process"/>
    <property type="evidence" value="ECO:0007669"/>
    <property type="project" value="UniProtKB-UniPathway"/>
</dbReference>
<reference evidence="8 9" key="1">
    <citation type="submission" date="2017-05" db="EMBL/GenBank/DDBJ databases">
        <title>Genomic insights into alkan degradation activity of Oleiphilus messinensis.</title>
        <authorList>
            <person name="Kozyavkin S.A."/>
            <person name="Slesarev A.I."/>
            <person name="Golyshin P.N."/>
            <person name="Korzhenkov A."/>
            <person name="Golyshina O.N."/>
            <person name="Toshchakov S.V."/>
        </authorList>
    </citation>
    <scope>NUCLEOTIDE SEQUENCE [LARGE SCALE GENOMIC DNA]</scope>
    <source>
        <strain evidence="8 9">ME102</strain>
    </source>
</reference>
<dbReference type="Gene3D" id="3.30.950.10">
    <property type="entry name" value="Methyltransferase, Cobalt-precorrin-4 Transmethylase, Domain 2"/>
    <property type="match status" value="1"/>
</dbReference>
<evidence type="ECO:0000256" key="1">
    <source>
        <dbReference type="ARBA" id="ARBA00004953"/>
    </source>
</evidence>
<feature type="domain" description="Tetrapyrrole methylase" evidence="7">
    <location>
        <begin position="2"/>
        <end position="207"/>
    </location>
</feature>
<dbReference type="PROSITE" id="PS00839">
    <property type="entry name" value="SUMT_1"/>
    <property type="match status" value="1"/>
</dbReference>
<comment type="pathway">
    <text evidence="1">Cofactor biosynthesis; adenosylcobalamin biosynthesis.</text>
</comment>
<dbReference type="KEGG" id="ome:OLMES_2760"/>
<proteinExistence type="inferred from homology"/>
<dbReference type="AlphaFoldDB" id="A0A1Y0I9A3"/>
<evidence type="ECO:0000256" key="5">
    <source>
        <dbReference type="ARBA" id="ARBA00022679"/>
    </source>
</evidence>
<comment type="similarity">
    <text evidence="2">Belongs to the precorrin methyltransferase family.</text>
</comment>
<dbReference type="Proteomes" id="UP000196027">
    <property type="component" value="Chromosome"/>
</dbReference>
<dbReference type="RefSeq" id="WP_087461770.1">
    <property type="nucleotide sequence ID" value="NZ_CP021425.1"/>
</dbReference>
<dbReference type="GO" id="GO:0032259">
    <property type="term" value="P:methylation"/>
    <property type="evidence" value="ECO:0007669"/>
    <property type="project" value="UniProtKB-KW"/>
</dbReference>
<dbReference type="InterPro" id="IPR014777">
    <property type="entry name" value="4pyrrole_Mease_sub1"/>
</dbReference>
<evidence type="ECO:0000256" key="6">
    <source>
        <dbReference type="ARBA" id="ARBA00022691"/>
    </source>
</evidence>
<dbReference type="InterPro" id="IPR003043">
    <property type="entry name" value="Uropor_MeTrfase_CS"/>
</dbReference>
<dbReference type="InterPro" id="IPR035996">
    <property type="entry name" value="4pyrrol_Methylase_sf"/>
</dbReference>
<sequence>MTVYFIGAGPGDPELITVKGQRLIQQCPVILYAGSLVPVEILESAQEDATVIDTASLNLDEIINLITKAHGDGQDVARVHSGDPSVYGAIGEQMRRLDTLDIPYDVVPGVTSTSASAAYLQKELTLSGVSQTIIMTRYAGKTPMPERENLKALAQHGATLAIHLGITRIHKIVEDLIPTYGADCPVAVCYRTGWPDQEKIIGNLSNIVEKVRERKITRTALILVGPVLNPESFMDSYLYSEDQAHIYRPKNKPAEPRKVKRA</sequence>
<keyword evidence="4 8" id="KW-0489">Methyltransferase</keyword>
<dbReference type="InterPro" id="IPR006362">
    <property type="entry name" value="Cbl_synth_CobM/CibF"/>
</dbReference>
<keyword evidence="3" id="KW-0169">Cobalamin biosynthesis</keyword>
<dbReference type="OrthoDB" id="9815856at2"/>
<keyword evidence="5 8" id="KW-0808">Transferase</keyword>
<evidence type="ECO:0000256" key="2">
    <source>
        <dbReference type="ARBA" id="ARBA00005879"/>
    </source>
</evidence>
<organism evidence="8 9">
    <name type="scientific">Oleiphilus messinensis</name>
    <dbReference type="NCBI Taxonomy" id="141451"/>
    <lineage>
        <taxon>Bacteria</taxon>
        <taxon>Pseudomonadati</taxon>
        <taxon>Pseudomonadota</taxon>
        <taxon>Gammaproteobacteria</taxon>
        <taxon>Oceanospirillales</taxon>
        <taxon>Oleiphilaceae</taxon>
        <taxon>Oleiphilus</taxon>
    </lineage>
</organism>
<dbReference type="EMBL" id="CP021425">
    <property type="protein sequence ID" value="ARU56810.1"/>
    <property type="molecule type" value="Genomic_DNA"/>
</dbReference>
<dbReference type="InterPro" id="IPR014776">
    <property type="entry name" value="4pyrrole_Mease_sub2"/>
</dbReference>
<dbReference type="UniPathway" id="UPA00148"/>
<evidence type="ECO:0000256" key="3">
    <source>
        <dbReference type="ARBA" id="ARBA00022573"/>
    </source>
</evidence>
<keyword evidence="9" id="KW-1185">Reference proteome</keyword>
<dbReference type="InterPro" id="IPR000878">
    <property type="entry name" value="4pyrrol_Mease"/>
</dbReference>
<gene>
    <name evidence="8" type="ORF">OLMES_2760</name>
</gene>
<dbReference type="Gene3D" id="3.40.1010.10">
    <property type="entry name" value="Cobalt-precorrin-4 Transmethylase, Domain 1"/>
    <property type="match status" value="1"/>
</dbReference>
<evidence type="ECO:0000313" key="9">
    <source>
        <dbReference type="Proteomes" id="UP000196027"/>
    </source>
</evidence>
<dbReference type="SUPFAM" id="SSF53790">
    <property type="entry name" value="Tetrapyrrole methylase"/>
    <property type="match status" value="1"/>
</dbReference>
<evidence type="ECO:0000259" key="7">
    <source>
        <dbReference type="Pfam" id="PF00590"/>
    </source>
</evidence>
<dbReference type="InterPro" id="IPR050161">
    <property type="entry name" value="Siro_Cobalamin_biosynth"/>
</dbReference>
<dbReference type="Pfam" id="PF00590">
    <property type="entry name" value="TP_methylase"/>
    <property type="match status" value="1"/>
</dbReference>
<evidence type="ECO:0000313" key="8">
    <source>
        <dbReference type="EMBL" id="ARU56810.1"/>
    </source>
</evidence>